<keyword evidence="1" id="KW-1133">Transmembrane helix</keyword>
<protein>
    <submittedName>
        <fullName evidence="2">Uncharacterized protein</fullName>
    </submittedName>
</protein>
<keyword evidence="1" id="KW-0812">Transmembrane</keyword>
<keyword evidence="3" id="KW-1185">Reference proteome</keyword>
<dbReference type="AlphaFoldDB" id="A0A314XQN0"/>
<sequence length="85" mass="9586">MGNSNVLAWQVWSYMRKQGCLYKIFPAAMLRTATRIALYAFIALALRSSVTAAKRASLFLQLLLLQTMMPTSYHGHELSSNFRGT</sequence>
<gene>
    <name evidence="2" type="ORF">Pyn_32845</name>
</gene>
<proteinExistence type="predicted"/>
<dbReference type="EMBL" id="PJQY01002465">
    <property type="protein sequence ID" value="PQP93347.1"/>
    <property type="molecule type" value="Genomic_DNA"/>
</dbReference>
<keyword evidence="1" id="KW-0472">Membrane</keyword>
<comment type="caution">
    <text evidence="2">The sequence shown here is derived from an EMBL/GenBank/DDBJ whole genome shotgun (WGS) entry which is preliminary data.</text>
</comment>
<name>A0A314XQN0_PRUYE</name>
<evidence type="ECO:0000256" key="1">
    <source>
        <dbReference type="SAM" id="Phobius"/>
    </source>
</evidence>
<accession>A0A314XQN0</accession>
<evidence type="ECO:0000313" key="2">
    <source>
        <dbReference type="EMBL" id="PQP93347.1"/>
    </source>
</evidence>
<dbReference type="Proteomes" id="UP000250321">
    <property type="component" value="Unassembled WGS sequence"/>
</dbReference>
<reference evidence="2 3" key="1">
    <citation type="submission" date="2018-02" db="EMBL/GenBank/DDBJ databases">
        <title>Draft genome of wild Prunus yedoensis var. nudiflora.</title>
        <authorList>
            <person name="Baek S."/>
            <person name="Kim J.-H."/>
            <person name="Choi K."/>
            <person name="Kim G.-B."/>
            <person name="Cho A."/>
            <person name="Jang H."/>
            <person name="Shin C.-H."/>
            <person name="Yu H.-J."/>
            <person name="Mun J.-H."/>
        </authorList>
    </citation>
    <scope>NUCLEOTIDE SEQUENCE [LARGE SCALE GENOMIC DNA]</scope>
    <source>
        <strain evidence="3">cv. Jeju island</strain>
        <tissue evidence="2">Leaf</tissue>
    </source>
</reference>
<organism evidence="2 3">
    <name type="scientific">Prunus yedoensis var. nudiflora</name>
    <dbReference type="NCBI Taxonomy" id="2094558"/>
    <lineage>
        <taxon>Eukaryota</taxon>
        <taxon>Viridiplantae</taxon>
        <taxon>Streptophyta</taxon>
        <taxon>Embryophyta</taxon>
        <taxon>Tracheophyta</taxon>
        <taxon>Spermatophyta</taxon>
        <taxon>Magnoliopsida</taxon>
        <taxon>eudicotyledons</taxon>
        <taxon>Gunneridae</taxon>
        <taxon>Pentapetalae</taxon>
        <taxon>rosids</taxon>
        <taxon>fabids</taxon>
        <taxon>Rosales</taxon>
        <taxon>Rosaceae</taxon>
        <taxon>Amygdaloideae</taxon>
        <taxon>Amygdaleae</taxon>
        <taxon>Prunus</taxon>
    </lineage>
</organism>
<feature type="transmembrane region" description="Helical" evidence="1">
    <location>
        <begin position="24"/>
        <end position="46"/>
    </location>
</feature>
<evidence type="ECO:0000313" key="3">
    <source>
        <dbReference type="Proteomes" id="UP000250321"/>
    </source>
</evidence>